<gene>
    <name evidence="1" type="ORF">EGYM00392_LOCUS30076</name>
</gene>
<organism evidence="1">
    <name type="scientific">Eutreptiella gymnastica</name>
    <dbReference type="NCBI Taxonomy" id="73025"/>
    <lineage>
        <taxon>Eukaryota</taxon>
        <taxon>Discoba</taxon>
        <taxon>Euglenozoa</taxon>
        <taxon>Euglenida</taxon>
        <taxon>Spirocuta</taxon>
        <taxon>Euglenophyceae</taxon>
        <taxon>Eutreptiales</taxon>
        <taxon>Eutreptiaceae</taxon>
        <taxon>Eutreptiella</taxon>
    </lineage>
</organism>
<accession>A0A7S1IQ66</accession>
<reference evidence="1" key="1">
    <citation type="submission" date="2021-01" db="EMBL/GenBank/DDBJ databases">
        <authorList>
            <person name="Corre E."/>
            <person name="Pelletier E."/>
            <person name="Niang G."/>
            <person name="Scheremetjew M."/>
            <person name="Finn R."/>
            <person name="Kale V."/>
            <person name="Holt S."/>
            <person name="Cochrane G."/>
            <person name="Meng A."/>
            <person name="Brown T."/>
            <person name="Cohen L."/>
        </authorList>
    </citation>
    <scope>NUCLEOTIDE SEQUENCE</scope>
    <source>
        <strain evidence="1">NIES-381</strain>
    </source>
</reference>
<name>A0A7S1IQ66_9EUGL</name>
<protein>
    <submittedName>
        <fullName evidence="1">Uncharacterized protein</fullName>
    </submittedName>
</protein>
<proteinExistence type="predicted"/>
<sequence length="99" mass="11143">MARPLGSLMEGETWSATMAFSVGLDDVDPGDTKFEWGQRVIEVPRRERPIIIRHILVANGPPMCIREWARGLTDSDRGLGVEEPPAMIEMVFEESVPEY</sequence>
<evidence type="ECO:0000313" key="1">
    <source>
        <dbReference type="EMBL" id="CAD9018962.1"/>
    </source>
</evidence>
<dbReference type="AlphaFoldDB" id="A0A7S1IQ66"/>
<dbReference type="EMBL" id="HBGA01080662">
    <property type="protein sequence ID" value="CAD9018962.1"/>
    <property type="molecule type" value="Transcribed_RNA"/>
</dbReference>